<reference evidence="4" key="1">
    <citation type="submission" date="2012-02" db="EMBL/GenBank/DDBJ databases">
        <title>The complete genome of Halobacteroides halobius DSM 5150.</title>
        <authorList>
            <person name="Lucas S."/>
            <person name="Copeland A."/>
            <person name="Lapidus A."/>
            <person name="Glavina del Rio T."/>
            <person name="Dalin E."/>
            <person name="Tice H."/>
            <person name="Bruce D."/>
            <person name="Goodwin L."/>
            <person name="Pitluck S."/>
            <person name="Peters L."/>
            <person name="Mikhailova N."/>
            <person name="Gu W."/>
            <person name="Kyrpides N."/>
            <person name="Mavromatis K."/>
            <person name="Ivanova N."/>
            <person name="Brettin T."/>
            <person name="Detter J.C."/>
            <person name="Han C."/>
            <person name="Larimer F."/>
            <person name="Land M."/>
            <person name="Hauser L."/>
            <person name="Markowitz V."/>
            <person name="Cheng J.-F."/>
            <person name="Hugenholtz P."/>
            <person name="Woyke T."/>
            <person name="Wu D."/>
            <person name="Tindall B."/>
            <person name="Pomrenke H."/>
            <person name="Brambilla E."/>
            <person name="Klenk H.-P."/>
            <person name="Eisen J.A."/>
        </authorList>
    </citation>
    <scope>NUCLEOTIDE SEQUENCE [LARGE SCALE GENOMIC DNA]</scope>
    <source>
        <strain evidence="4">ATCC 35273 / DSM 5150 / MD-1</strain>
    </source>
</reference>
<dbReference type="PROSITE" id="PS51372">
    <property type="entry name" value="PRD_2"/>
    <property type="match status" value="2"/>
</dbReference>
<keyword evidence="4" id="KW-1185">Reference proteome</keyword>
<feature type="domain" description="PRD" evidence="2">
    <location>
        <begin position="185"/>
        <end position="290"/>
    </location>
</feature>
<dbReference type="Proteomes" id="UP000010880">
    <property type="component" value="Chromosome"/>
</dbReference>
<dbReference type="InterPro" id="IPR004341">
    <property type="entry name" value="CAT_RNA-bd_dom"/>
</dbReference>
<dbReference type="SUPFAM" id="SSF50151">
    <property type="entry name" value="SacY-like RNA-binding domain"/>
    <property type="match status" value="1"/>
</dbReference>
<evidence type="ECO:0000313" key="4">
    <source>
        <dbReference type="Proteomes" id="UP000010880"/>
    </source>
</evidence>
<name>L0KBE2_HALHC</name>
<dbReference type="InterPro" id="IPR011608">
    <property type="entry name" value="PRD"/>
</dbReference>
<evidence type="ECO:0000256" key="1">
    <source>
        <dbReference type="ARBA" id="ARBA00022737"/>
    </source>
</evidence>
<organism evidence="3 4">
    <name type="scientific">Halobacteroides halobius (strain ATCC 35273 / DSM 5150 / MD-1)</name>
    <dbReference type="NCBI Taxonomy" id="748449"/>
    <lineage>
        <taxon>Bacteria</taxon>
        <taxon>Bacillati</taxon>
        <taxon>Bacillota</taxon>
        <taxon>Clostridia</taxon>
        <taxon>Halanaerobiales</taxon>
        <taxon>Halobacteroidaceae</taxon>
        <taxon>Halobacteroides</taxon>
    </lineage>
</organism>
<gene>
    <name evidence="3" type="ordered locus">Halha_1458</name>
</gene>
<dbReference type="HOGENOM" id="CLU_078802_0_0_9"/>
<sequence>MAKLGKEDYQYLVKKVFNNNVILATKKANNKHEEVVLVGRGLGFSKSEGDIISKAEVEVEKEFVPADKEKKETYQQLVAEVDEEVIGLTEEIIAMVSSQIEEELDKHIHIALADHICFALKRIKDGAKITNPFLHEIKTLYNEEYKLAQKAAKIIKDRTNISIPEGEIGFITLHIHGARENRGMTKTVEYTSLIKSMVERVKEELDIEISYESLNYARLVTHLRFALERIEQDEVNKNPFLDDIKNNFKGSYQLAAKLTQLIEDKFEYQVPEDEIGYLAMHLQRLRKDLI</sequence>
<dbReference type="OrthoDB" id="9813552at2"/>
<keyword evidence="1" id="KW-0677">Repeat</keyword>
<evidence type="ECO:0000313" key="3">
    <source>
        <dbReference type="EMBL" id="AGB41403.1"/>
    </source>
</evidence>
<dbReference type="NCBIfam" id="NF047357">
    <property type="entry name" value="antiterm_GlcT"/>
    <property type="match status" value="1"/>
</dbReference>
<dbReference type="AlphaFoldDB" id="L0KBE2"/>
<dbReference type="PANTHER" id="PTHR30185">
    <property type="entry name" value="CRYPTIC BETA-GLUCOSIDE BGL OPERON ANTITERMINATOR"/>
    <property type="match status" value="1"/>
</dbReference>
<dbReference type="eggNOG" id="COG3711">
    <property type="taxonomic scope" value="Bacteria"/>
</dbReference>
<dbReference type="Gene3D" id="1.10.1790.10">
    <property type="entry name" value="PRD domain"/>
    <property type="match status" value="2"/>
</dbReference>
<dbReference type="Gene3D" id="2.30.24.10">
    <property type="entry name" value="CAT RNA-binding domain"/>
    <property type="match status" value="1"/>
</dbReference>
<dbReference type="InterPro" id="IPR036650">
    <property type="entry name" value="CAT_RNA-bd_dom_sf"/>
</dbReference>
<dbReference type="Pfam" id="PF03123">
    <property type="entry name" value="CAT_RBD"/>
    <property type="match status" value="1"/>
</dbReference>
<dbReference type="SUPFAM" id="SSF63520">
    <property type="entry name" value="PTS-regulatory domain, PRD"/>
    <property type="match status" value="2"/>
</dbReference>
<protein>
    <submittedName>
        <fullName evidence="3">Transcriptional antiterminator</fullName>
    </submittedName>
</protein>
<dbReference type="PATRIC" id="fig|748449.3.peg.1412"/>
<dbReference type="RefSeq" id="WP_015327125.1">
    <property type="nucleotide sequence ID" value="NC_019978.1"/>
</dbReference>
<dbReference type="STRING" id="748449.Halha_1458"/>
<dbReference type="EMBL" id="CP003359">
    <property type="protein sequence ID" value="AGB41403.1"/>
    <property type="molecule type" value="Genomic_DNA"/>
</dbReference>
<dbReference type="Pfam" id="PF00874">
    <property type="entry name" value="PRD"/>
    <property type="match status" value="2"/>
</dbReference>
<feature type="domain" description="PRD" evidence="2">
    <location>
        <begin position="80"/>
        <end position="184"/>
    </location>
</feature>
<dbReference type="PANTHER" id="PTHR30185:SF16">
    <property type="entry name" value="PROTEIN GLCT"/>
    <property type="match status" value="1"/>
</dbReference>
<dbReference type="GO" id="GO:0003723">
    <property type="term" value="F:RNA binding"/>
    <property type="evidence" value="ECO:0007669"/>
    <property type="project" value="InterPro"/>
</dbReference>
<dbReference type="InterPro" id="IPR036634">
    <property type="entry name" value="PRD_sf"/>
</dbReference>
<dbReference type="SMART" id="SM01061">
    <property type="entry name" value="CAT_RBD"/>
    <property type="match status" value="1"/>
</dbReference>
<dbReference type="GO" id="GO:0006355">
    <property type="term" value="P:regulation of DNA-templated transcription"/>
    <property type="evidence" value="ECO:0007669"/>
    <property type="project" value="InterPro"/>
</dbReference>
<dbReference type="KEGG" id="hhl:Halha_1458"/>
<evidence type="ECO:0000259" key="2">
    <source>
        <dbReference type="PROSITE" id="PS51372"/>
    </source>
</evidence>
<accession>L0KBE2</accession>
<dbReference type="InterPro" id="IPR050661">
    <property type="entry name" value="BglG_antiterminators"/>
</dbReference>
<proteinExistence type="predicted"/>